<evidence type="ECO:0000256" key="1">
    <source>
        <dbReference type="SAM" id="SignalP"/>
    </source>
</evidence>
<dbReference type="AlphaFoldDB" id="A0A840PBS6"/>
<dbReference type="PANTHER" id="PTHR43649">
    <property type="entry name" value="ARABINOSE-BINDING PROTEIN-RELATED"/>
    <property type="match status" value="1"/>
</dbReference>
<dbReference type="InterPro" id="IPR050490">
    <property type="entry name" value="Bact_solute-bd_prot1"/>
</dbReference>
<dbReference type="Proteomes" id="UP000578449">
    <property type="component" value="Unassembled WGS sequence"/>
</dbReference>
<keyword evidence="3" id="KW-1185">Reference proteome</keyword>
<organism evidence="2 3">
    <name type="scientific">Thermocatellispora tengchongensis</name>
    <dbReference type="NCBI Taxonomy" id="1073253"/>
    <lineage>
        <taxon>Bacteria</taxon>
        <taxon>Bacillati</taxon>
        <taxon>Actinomycetota</taxon>
        <taxon>Actinomycetes</taxon>
        <taxon>Streptosporangiales</taxon>
        <taxon>Streptosporangiaceae</taxon>
        <taxon>Thermocatellispora</taxon>
    </lineage>
</organism>
<comment type="caution">
    <text evidence="2">The sequence shown here is derived from an EMBL/GenBank/DDBJ whole genome shotgun (WGS) entry which is preliminary data.</text>
</comment>
<dbReference type="Pfam" id="PF13416">
    <property type="entry name" value="SBP_bac_8"/>
    <property type="match status" value="1"/>
</dbReference>
<name>A0A840PBS6_9ACTN</name>
<accession>A0A840PBS6</accession>
<dbReference type="PROSITE" id="PS51257">
    <property type="entry name" value="PROKAR_LIPOPROTEIN"/>
    <property type="match status" value="1"/>
</dbReference>
<sequence>MRPLGKLAAVAALSVLAVSACGGGGTPAQSAGPKTLRMTVWTASEPHLTLLNEIAAEYKKTHPEVAEIKFESIPAETYTTTLTTQIAGGNPPDLAWILEGSAPDFVASGALAPIKAKLDNAADLIPSVTKLWEKDGELYAYPFSTSPFGMFVNTDLLEDAGQDDPADLVKSGEWTWEKAMAMSAAVAKKGKAGLVIPDFDDYKNWTNLSTIWGGWGASAWSADGKTCTFNSPEMVEAMTFFHKSVFTDKAVPGPGTTVDFTAGDAAMAVSQISRAGTLKEAGFGWDLVPLPKGPKGEYAVIGQAGVGVLKRSPNAELATDFLAFFTNQANSAKLAQFFPPPRQSLLTAETLAKSNPLLKQEQLQQVVIEGIGKGVVKPTHTGQEELLQTVRTALDPLWKPGADVKAVLDGVCAKIQPMLGA</sequence>
<reference evidence="2 3" key="1">
    <citation type="submission" date="2020-08" db="EMBL/GenBank/DDBJ databases">
        <title>Genomic Encyclopedia of Type Strains, Phase IV (KMG-IV): sequencing the most valuable type-strain genomes for metagenomic binning, comparative biology and taxonomic classification.</title>
        <authorList>
            <person name="Goeker M."/>
        </authorList>
    </citation>
    <scope>NUCLEOTIDE SEQUENCE [LARGE SCALE GENOMIC DNA]</scope>
    <source>
        <strain evidence="2 3">DSM 45615</strain>
    </source>
</reference>
<evidence type="ECO:0000313" key="2">
    <source>
        <dbReference type="EMBL" id="MBB5137098.1"/>
    </source>
</evidence>
<keyword evidence="1" id="KW-0732">Signal</keyword>
<dbReference type="EMBL" id="JACHGN010000016">
    <property type="protein sequence ID" value="MBB5137098.1"/>
    <property type="molecule type" value="Genomic_DNA"/>
</dbReference>
<dbReference type="RefSeq" id="WP_185053934.1">
    <property type="nucleotide sequence ID" value="NZ_BAABIX010000020.1"/>
</dbReference>
<gene>
    <name evidence="2" type="ORF">HNP84_006850</name>
</gene>
<dbReference type="CDD" id="cd13585">
    <property type="entry name" value="PBP2_TMBP_like"/>
    <property type="match status" value="1"/>
</dbReference>
<dbReference type="PANTHER" id="PTHR43649:SF12">
    <property type="entry name" value="DIACETYLCHITOBIOSE BINDING PROTEIN DASA"/>
    <property type="match status" value="1"/>
</dbReference>
<proteinExistence type="predicted"/>
<feature type="chain" id="PRO_5038362630" evidence="1">
    <location>
        <begin position="23"/>
        <end position="421"/>
    </location>
</feature>
<keyword evidence="2" id="KW-0762">Sugar transport</keyword>
<protein>
    <submittedName>
        <fullName evidence="2">Multiple sugar transport system substrate-binding protein</fullName>
    </submittedName>
</protein>
<dbReference type="Gene3D" id="3.40.190.10">
    <property type="entry name" value="Periplasmic binding protein-like II"/>
    <property type="match status" value="1"/>
</dbReference>
<keyword evidence="2" id="KW-0813">Transport</keyword>
<dbReference type="SUPFAM" id="SSF53850">
    <property type="entry name" value="Periplasmic binding protein-like II"/>
    <property type="match status" value="1"/>
</dbReference>
<feature type="signal peptide" evidence="1">
    <location>
        <begin position="1"/>
        <end position="22"/>
    </location>
</feature>
<evidence type="ECO:0000313" key="3">
    <source>
        <dbReference type="Proteomes" id="UP000578449"/>
    </source>
</evidence>
<dbReference type="InterPro" id="IPR006059">
    <property type="entry name" value="SBP"/>
</dbReference>